<organism evidence="1">
    <name type="scientific">uncultured Rubrobacteraceae bacterium</name>
    <dbReference type="NCBI Taxonomy" id="349277"/>
    <lineage>
        <taxon>Bacteria</taxon>
        <taxon>Bacillati</taxon>
        <taxon>Actinomycetota</taxon>
        <taxon>Rubrobacteria</taxon>
        <taxon>Rubrobacterales</taxon>
        <taxon>Rubrobacteraceae</taxon>
        <taxon>environmental samples</taxon>
    </lineage>
</organism>
<sequence>MDRHAEHPRSDTGARIEVVNLGRSCQTRPPLLHALRNDPSTRRACGGAQVVTSDIGINDPGHASRSYENGTCGGAHNEAYLRAAVGEVEGNWRAVIGGILGPRSTREAIVCTTGVYAWR</sequence>
<reference evidence="1" key="1">
    <citation type="submission" date="2020-02" db="EMBL/GenBank/DDBJ databases">
        <authorList>
            <person name="Meier V. D."/>
        </authorList>
    </citation>
    <scope>NUCLEOTIDE SEQUENCE</scope>
    <source>
        <strain evidence="1">AVDCRST_MAG55</strain>
    </source>
</reference>
<gene>
    <name evidence="1" type="ORF">AVDCRST_MAG55-3300</name>
</gene>
<accession>A0A6J4QAZ1</accession>
<dbReference type="EMBL" id="CADCUZ010000168">
    <property type="protein sequence ID" value="CAA9439509.1"/>
    <property type="molecule type" value="Genomic_DNA"/>
</dbReference>
<dbReference type="AlphaFoldDB" id="A0A6J4QAZ1"/>
<protein>
    <submittedName>
        <fullName evidence="1">Uncharacterized protein</fullName>
    </submittedName>
</protein>
<evidence type="ECO:0000313" key="1">
    <source>
        <dbReference type="EMBL" id="CAA9439509.1"/>
    </source>
</evidence>
<name>A0A6J4QAZ1_9ACTN</name>
<proteinExistence type="predicted"/>